<accession>A0A6S6PDH9</accession>
<dbReference type="PANTHER" id="PTHR36173">
    <property type="entry name" value="RIBONUCLEASE VAPC16-RELATED"/>
    <property type="match status" value="1"/>
</dbReference>
<dbReference type="EMBL" id="AP023326">
    <property type="protein sequence ID" value="BCI65758.1"/>
    <property type="molecule type" value="Genomic_DNA"/>
</dbReference>
<evidence type="ECO:0000313" key="3">
    <source>
        <dbReference type="Proteomes" id="UP000515220"/>
    </source>
</evidence>
<dbReference type="SUPFAM" id="SSF88723">
    <property type="entry name" value="PIN domain-like"/>
    <property type="match status" value="1"/>
</dbReference>
<organism evidence="2 3">
    <name type="scientific">Acetobacter aceti</name>
    <dbReference type="NCBI Taxonomy" id="435"/>
    <lineage>
        <taxon>Bacteria</taxon>
        <taxon>Pseudomonadati</taxon>
        <taxon>Pseudomonadota</taxon>
        <taxon>Alphaproteobacteria</taxon>
        <taxon>Acetobacterales</taxon>
        <taxon>Acetobacteraceae</taxon>
        <taxon>Acetobacter</taxon>
        <taxon>Acetobacter subgen. Acetobacter</taxon>
    </lineage>
</organism>
<dbReference type="PANTHER" id="PTHR36173:SF2">
    <property type="entry name" value="RIBONUCLEASE VAPC16"/>
    <property type="match status" value="1"/>
</dbReference>
<name>A0A6S6PDH9_ACEAC</name>
<dbReference type="AlphaFoldDB" id="A0A6S6PDH9"/>
<evidence type="ECO:0000313" key="2">
    <source>
        <dbReference type="EMBL" id="BCI65758.1"/>
    </source>
</evidence>
<dbReference type="Pfam" id="PF01850">
    <property type="entry name" value="PIN"/>
    <property type="match status" value="1"/>
</dbReference>
<feature type="domain" description="PIN" evidence="1">
    <location>
        <begin position="8"/>
        <end position="127"/>
    </location>
</feature>
<reference evidence="2 3" key="1">
    <citation type="submission" date="2020-07" db="EMBL/GenBank/DDBJ databases">
        <title>Complete Genome Sequence of an acetic acid bacterium, Acetobacter aceti JCM20276.</title>
        <authorList>
            <person name="Hirose Y."/>
            <person name="Mihara H."/>
        </authorList>
    </citation>
    <scope>NUCLEOTIDE SEQUENCE [LARGE SCALE GENOMIC DNA]</scope>
    <source>
        <strain evidence="2 3">JCM20276</strain>
    </source>
</reference>
<dbReference type="Gene3D" id="3.40.50.1010">
    <property type="entry name" value="5'-nuclease"/>
    <property type="match status" value="1"/>
</dbReference>
<protein>
    <submittedName>
        <fullName evidence="2">Twitching motility protein PilT</fullName>
    </submittedName>
</protein>
<evidence type="ECO:0000259" key="1">
    <source>
        <dbReference type="Pfam" id="PF01850"/>
    </source>
</evidence>
<gene>
    <name evidence="2" type="ORF">AAJCM20276_03820</name>
</gene>
<dbReference type="InterPro" id="IPR052919">
    <property type="entry name" value="TA_system_RNase"/>
</dbReference>
<dbReference type="InterPro" id="IPR041705">
    <property type="entry name" value="PIN_Sll0205"/>
</dbReference>
<proteinExistence type="predicted"/>
<dbReference type="InterPro" id="IPR002716">
    <property type="entry name" value="PIN_dom"/>
</dbReference>
<dbReference type="InterPro" id="IPR029060">
    <property type="entry name" value="PIN-like_dom_sf"/>
</dbReference>
<dbReference type="Proteomes" id="UP000515220">
    <property type="component" value="Chromosome"/>
</dbReference>
<dbReference type="CDD" id="cd09872">
    <property type="entry name" value="PIN_Sll0205-like"/>
    <property type="match status" value="1"/>
</dbReference>
<sequence length="132" mass="14558">MESRLRLLLDTHTLIWWLAGDEHLSRRAQEAIADEANLIAVSAASAMEVATKFRIGKLPGAALLAQDFEAIVAGQGFVELPISVTHARIAGEMNIAHKDPFDRFLIAQAQAEDMTLISNEALFDSFAVKRLW</sequence>